<gene>
    <name evidence="2" type="ORF">CROQUDRAFT_666404</name>
</gene>
<reference evidence="2" key="1">
    <citation type="submission" date="2013-11" db="EMBL/GenBank/DDBJ databases">
        <title>Genome sequence of the fusiform rust pathogen reveals effectors for host alternation and coevolution with pine.</title>
        <authorList>
            <consortium name="DOE Joint Genome Institute"/>
            <person name="Smith K."/>
            <person name="Pendleton A."/>
            <person name="Kubisiak T."/>
            <person name="Anderson C."/>
            <person name="Salamov A."/>
            <person name="Aerts A."/>
            <person name="Riley R."/>
            <person name="Clum A."/>
            <person name="Lindquist E."/>
            <person name="Ence D."/>
            <person name="Campbell M."/>
            <person name="Kronenberg Z."/>
            <person name="Feau N."/>
            <person name="Dhillon B."/>
            <person name="Hamelin R."/>
            <person name="Burleigh J."/>
            <person name="Smith J."/>
            <person name="Yandell M."/>
            <person name="Nelson C."/>
            <person name="Grigoriev I."/>
            <person name="Davis J."/>
        </authorList>
    </citation>
    <scope>NUCLEOTIDE SEQUENCE</scope>
    <source>
        <strain evidence="2">G11</strain>
    </source>
</reference>
<evidence type="ECO:0000256" key="1">
    <source>
        <dbReference type="SAM" id="MobiDB-lite"/>
    </source>
</evidence>
<feature type="compositionally biased region" description="Basic and acidic residues" evidence="1">
    <location>
        <begin position="338"/>
        <end position="349"/>
    </location>
</feature>
<dbReference type="EMBL" id="MU167575">
    <property type="protein sequence ID" value="KAG0139497.1"/>
    <property type="molecule type" value="Genomic_DNA"/>
</dbReference>
<feature type="compositionally biased region" description="Low complexity" evidence="1">
    <location>
        <begin position="1"/>
        <end position="24"/>
    </location>
</feature>
<feature type="region of interest" description="Disordered" evidence="1">
    <location>
        <begin position="316"/>
        <end position="357"/>
    </location>
</feature>
<feature type="compositionally biased region" description="Low complexity" evidence="1">
    <location>
        <begin position="278"/>
        <end position="288"/>
    </location>
</feature>
<protein>
    <submittedName>
        <fullName evidence="2">Uncharacterized protein</fullName>
    </submittedName>
</protein>
<feature type="region of interest" description="Disordered" evidence="1">
    <location>
        <begin position="1"/>
        <end position="27"/>
    </location>
</feature>
<feature type="compositionally biased region" description="Pro residues" evidence="1">
    <location>
        <begin position="255"/>
        <end position="270"/>
    </location>
</feature>
<sequence>MTSTNQATSKTTTTTTSSSSPSGSVKKQCFTKGLMDRLKSRSTIVRPPGHQSKLPIFIWESPPLGSLYRITFLARLEEDGDEGLGFRFDDTVSESSRKLAWGGMVGTTESPGCFLDGNQTFLTESISKASDRCRKGWHVRIGKVSHILKAFDDVDDSLVMKVSLRKLEASTSITNLISTTQSSPQLSFNHHHTKPNLDSRRSHTRRPLPLRPSATPIISSAPVPTETVSAPTQAPSTPAQPISETIQAILTPAQPTLPPIGPIQPTPLPSPELEQPKTPILEPSIPSSTPSPPPTASATTTPVLSLLANLLYIPSSTKTLEPPSPLPDDTQTPFSEISKPEPDHIEERSPPPISPKPELERIELKDEGPVQPEIPSDDHQIKEIEPLAEPTKGLEDSQMEVKNESREVVCLLFPTHNTIKTGKGKLKKLYIKLELLKDLEGFKKIIMEGGSTVPSTYPPFKILTKTIYELFITLIKPIISKIDFKTNKILERTPMVMKLFKTINKFIIPSIKKILSEIVKLSINMVETFVFELINVIENVLKETNDEVFLIRKIWIITSLSQVKDGLKVFLRFWKSFRELIVDDDDDEEIEDLDQDDEELLGDQEIQTTIIVNDSNFTTYRALADYLQYRTIRVAPLKSTFKTQLTIARFIKASDFPNNYNSFMKSRSIIIGEGLTEPVKDFTVCDPLSLFKVAERLKIDGLKDLIHKYLTSCLEARPSFS</sequence>
<dbReference type="AlphaFoldDB" id="A0A9P6N660"/>
<feature type="region of interest" description="Disordered" evidence="1">
    <location>
        <begin position="253"/>
        <end position="299"/>
    </location>
</feature>
<dbReference type="OrthoDB" id="6359816at2759"/>
<feature type="compositionally biased region" description="Low complexity" evidence="1">
    <location>
        <begin position="229"/>
        <end position="240"/>
    </location>
</feature>
<keyword evidence="3" id="KW-1185">Reference proteome</keyword>
<feature type="region of interest" description="Disordered" evidence="1">
    <location>
        <begin position="182"/>
        <end position="240"/>
    </location>
</feature>
<evidence type="ECO:0000313" key="3">
    <source>
        <dbReference type="Proteomes" id="UP000886653"/>
    </source>
</evidence>
<dbReference type="InterPro" id="IPR016024">
    <property type="entry name" value="ARM-type_fold"/>
</dbReference>
<name>A0A9P6N660_9BASI</name>
<dbReference type="Proteomes" id="UP000886653">
    <property type="component" value="Unassembled WGS sequence"/>
</dbReference>
<accession>A0A9P6N660</accession>
<dbReference type="SUPFAM" id="SSF48371">
    <property type="entry name" value="ARM repeat"/>
    <property type="match status" value="1"/>
</dbReference>
<comment type="caution">
    <text evidence="2">The sequence shown here is derived from an EMBL/GenBank/DDBJ whole genome shotgun (WGS) entry which is preliminary data.</text>
</comment>
<proteinExistence type="predicted"/>
<organism evidence="2 3">
    <name type="scientific">Cronartium quercuum f. sp. fusiforme G11</name>
    <dbReference type="NCBI Taxonomy" id="708437"/>
    <lineage>
        <taxon>Eukaryota</taxon>
        <taxon>Fungi</taxon>
        <taxon>Dikarya</taxon>
        <taxon>Basidiomycota</taxon>
        <taxon>Pucciniomycotina</taxon>
        <taxon>Pucciniomycetes</taxon>
        <taxon>Pucciniales</taxon>
        <taxon>Coleosporiaceae</taxon>
        <taxon>Cronartium</taxon>
    </lineage>
</organism>
<evidence type="ECO:0000313" key="2">
    <source>
        <dbReference type="EMBL" id="KAG0139497.1"/>
    </source>
</evidence>